<dbReference type="GO" id="GO:0032922">
    <property type="term" value="P:circadian regulation of gene expression"/>
    <property type="evidence" value="ECO:0007669"/>
    <property type="project" value="InterPro"/>
</dbReference>
<feature type="region of interest" description="Disordered" evidence="1">
    <location>
        <begin position="1"/>
        <end position="61"/>
    </location>
</feature>
<accession>A0A4U5U846</accession>
<dbReference type="InterPro" id="IPR031373">
    <property type="entry name" value="Ciart"/>
</dbReference>
<dbReference type="AlphaFoldDB" id="A0A4U5U846"/>
<dbReference type="EMBL" id="CM014081">
    <property type="protein sequence ID" value="TKS70483.1"/>
    <property type="molecule type" value="Genomic_DNA"/>
</dbReference>
<dbReference type="Pfam" id="PF15673">
    <property type="entry name" value="Ciart"/>
    <property type="match status" value="1"/>
</dbReference>
<evidence type="ECO:0000313" key="3">
    <source>
        <dbReference type="Proteomes" id="UP000298787"/>
    </source>
</evidence>
<evidence type="ECO:0000256" key="1">
    <source>
        <dbReference type="SAM" id="MobiDB-lite"/>
    </source>
</evidence>
<proteinExistence type="predicted"/>
<dbReference type="PANTHER" id="PTHR35441:SF2">
    <property type="entry name" value="CIRCADIAN-ASSOCIATED TRANSCRIPTIONAL REPRESSOR"/>
    <property type="match status" value="1"/>
</dbReference>
<organism evidence="2 3">
    <name type="scientific">Collichthys lucidus</name>
    <name type="common">Big head croaker</name>
    <name type="synonym">Sciaena lucida</name>
    <dbReference type="NCBI Taxonomy" id="240159"/>
    <lineage>
        <taxon>Eukaryota</taxon>
        <taxon>Metazoa</taxon>
        <taxon>Chordata</taxon>
        <taxon>Craniata</taxon>
        <taxon>Vertebrata</taxon>
        <taxon>Euteleostomi</taxon>
        <taxon>Actinopterygii</taxon>
        <taxon>Neopterygii</taxon>
        <taxon>Teleostei</taxon>
        <taxon>Neoteleostei</taxon>
        <taxon>Acanthomorphata</taxon>
        <taxon>Eupercaria</taxon>
        <taxon>Sciaenidae</taxon>
        <taxon>Collichthys</taxon>
    </lineage>
</organism>
<feature type="compositionally biased region" description="Low complexity" evidence="1">
    <location>
        <begin position="37"/>
        <end position="50"/>
    </location>
</feature>
<name>A0A4U5U846_COLLU</name>
<protein>
    <recommendedName>
        <fullName evidence="4">Circadian-associated transcriptional repressor</fullName>
    </recommendedName>
</protein>
<gene>
    <name evidence="2" type="ORF">D9C73_004552</name>
</gene>
<dbReference type="GO" id="GO:0000978">
    <property type="term" value="F:RNA polymerase II cis-regulatory region sequence-specific DNA binding"/>
    <property type="evidence" value="ECO:0007669"/>
    <property type="project" value="TreeGrafter"/>
</dbReference>
<dbReference type="Proteomes" id="UP000298787">
    <property type="component" value="Chromosome 4"/>
</dbReference>
<dbReference type="GO" id="GO:0045892">
    <property type="term" value="P:negative regulation of DNA-templated transcription"/>
    <property type="evidence" value="ECO:0007669"/>
    <property type="project" value="TreeGrafter"/>
</dbReference>
<evidence type="ECO:0000313" key="2">
    <source>
        <dbReference type="EMBL" id="TKS70483.1"/>
    </source>
</evidence>
<dbReference type="GO" id="GO:0005634">
    <property type="term" value="C:nucleus"/>
    <property type="evidence" value="ECO:0007669"/>
    <property type="project" value="TreeGrafter"/>
</dbReference>
<reference evidence="2 3" key="1">
    <citation type="submission" date="2019-01" db="EMBL/GenBank/DDBJ databases">
        <title>Genome Assembly of Collichthys lucidus.</title>
        <authorList>
            <person name="Cai M."/>
            <person name="Xiao S."/>
        </authorList>
    </citation>
    <scope>NUCLEOTIDE SEQUENCE [LARGE SCALE GENOMIC DNA]</scope>
    <source>
        <strain evidence="2">JT15FE1705JMU</strain>
        <tissue evidence="2">Muscle</tissue>
    </source>
</reference>
<feature type="region of interest" description="Disordered" evidence="1">
    <location>
        <begin position="99"/>
        <end position="122"/>
    </location>
</feature>
<dbReference type="PANTHER" id="PTHR35441">
    <property type="entry name" value="CIRCADIAN-ASSOCIATED TRANSCRIPTIONAL REPRESSOR"/>
    <property type="match status" value="1"/>
</dbReference>
<evidence type="ECO:0008006" key="4">
    <source>
        <dbReference type="Google" id="ProtNLM"/>
    </source>
</evidence>
<sequence>MSTSDSDYSIDWLASDEDDYDSPKRICPEPLVPPPSSSSSSSSSSGSPTSCFHCEATQRRRRRRCDCCDCKDGGRCGVGALQSPALSPLQGFTSVYPQQELHPSRKRPHGAASDALSENPRADTEDQLFSQKCSELQRYIQPLSSILRGLRSGRYSQRKCLIQLPQPPPSSLHPPPSSISALGLLMDTLCAKDKRMITSPAG</sequence>
<keyword evidence="3" id="KW-1185">Reference proteome</keyword>